<protein>
    <recommendedName>
        <fullName evidence="4">PH domain-containing protein</fullName>
    </recommendedName>
</protein>
<name>X6MU79_RETFI</name>
<feature type="region of interest" description="Disordered" evidence="1">
    <location>
        <begin position="263"/>
        <end position="283"/>
    </location>
</feature>
<dbReference type="EMBL" id="ASPP01017061">
    <property type="protein sequence ID" value="ETO17231.1"/>
    <property type="molecule type" value="Genomic_DNA"/>
</dbReference>
<keyword evidence="3" id="KW-1185">Reference proteome</keyword>
<accession>X6MU79</accession>
<dbReference type="Proteomes" id="UP000023152">
    <property type="component" value="Unassembled WGS sequence"/>
</dbReference>
<evidence type="ECO:0000313" key="3">
    <source>
        <dbReference type="Proteomes" id="UP000023152"/>
    </source>
</evidence>
<reference evidence="2 3" key="1">
    <citation type="journal article" date="2013" name="Curr. Biol.">
        <title>The Genome of the Foraminiferan Reticulomyxa filosa.</title>
        <authorList>
            <person name="Glockner G."/>
            <person name="Hulsmann N."/>
            <person name="Schleicher M."/>
            <person name="Noegel A.A."/>
            <person name="Eichinger L."/>
            <person name="Gallinger C."/>
            <person name="Pawlowski J."/>
            <person name="Sierra R."/>
            <person name="Euteneuer U."/>
            <person name="Pillet L."/>
            <person name="Moustafa A."/>
            <person name="Platzer M."/>
            <person name="Groth M."/>
            <person name="Szafranski K."/>
            <person name="Schliwa M."/>
        </authorList>
    </citation>
    <scope>NUCLEOTIDE SEQUENCE [LARGE SCALE GENOMIC DNA]</scope>
</reference>
<sequence>KTLWTKKYVLAMDFNLFLFDEFINPQNVQDTLQHDIWCLIRDEQNDTQFYLHTIDKKSAPNYLGNLQWNDHCDLLYRDQNAGRSRKDAVLKKSKMRSKYLRFRCANLQQRNEWCEELEYQYQIMYELTRLPCIHLQLAGTNGSLWLPAPIHSTVTNQIQKQFQNMYSRTSITLMNSKTLTPAFACDGASPSPIPSIMGTASPTPMAFPSLPLSASPSPAPPRTTKTSRLQPQPQPQTQSQARSQSRSHLQANPTAVQYRLSLDSPLSSVPNPTGNAAPPNQPYYHDLSNLNLNTVPLPFLQSNKINDSNYQTNNINISINNSINSNNNNNNNNNNIGYKTKSKSKDKEKGKSKGKKKTNSLQIHYASMNMRTS</sequence>
<feature type="compositionally biased region" description="Low complexity" evidence="1">
    <location>
        <begin position="226"/>
        <end position="250"/>
    </location>
</feature>
<evidence type="ECO:0000313" key="2">
    <source>
        <dbReference type="EMBL" id="ETO17231.1"/>
    </source>
</evidence>
<feature type="non-terminal residue" evidence="2">
    <location>
        <position position="1"/>
    </location>
</feature>
<feature type="region of interest" description="Disordered" evidence="1">
    <location>
        <begin position="324"/>
        <end position="373"/>
    </location>
</feature>
<feature type="compositionally biased region" description="Low complexity" evidence="1">
    <location>
        <begin position="324"/>
        <end position="339"/>
    </location>
</feature>
<organism evidence="2 3">
    <name type="scientific">Reticulomyxa filosa</name>
    <dbReference type="NCBI Taxonomy" id="46433"/>
    <lineage>
        <taxon>Eukaryota</taxon>
        <taxon>Sar</taxon>
        <taxon>Rhizaria</taxon>
        <taxon>Retaria</taxon>
        <taxon>Foraminifera</taxon>
        <taxon>Monothalamids</taxon>
        <taxon>Reticulomyxidae</taxon>
        <taxon>Reticulomyxa</taxon>
    </lineage>
</organism>
<evidence type="ECO:0008006" key="4">
    <source>
        <dbReference type="Google" id="ProtNLM"/>
    </source>
</evidence>
<dbReference type="AlphaFoldDB" id="X6MU79"/>
<proteinExistence type="predicted"/>
<comment type="caution">
    <text evidence="2">The sequence shown here is derived from an EMBL/GenBank/DDBJ whole genome shotgun (WGS) entry which is preliminary data.</text>
</comment>
<evidence type="ECO:0000256" key="1">
    <source>
        <dbReference type="SAM" id="MobiDB-lite"/>
    </source>
</evidence>
<gene>
    <name evidence="2" type="ORF">RFI_20101</name>
</gene>
<feature type="region of interest" description="Disordered" evidence="1">
    <location>
        <begin position="194"/>
        <end position="250"/>
    </location>
</feature>
<feature type="compositionally biased region" description="Polar residues" evidence="1">
    <location>
        <begin position="264"/>
        <end position="274"/>
    </location>
</feature>